<feature type="compositionally biased region" description="Low complexity" evidence="1">
    <location>
        <begin position="11"/>
        <end position="26"/>
    </location>
</feature>
<dbReference type="AlphaFoldDB" id="A0A699XG78"/>
<sequence length="79" mass="8513">MATTPSAGYTSDSPNPARPAPNSAVSGDGASHSSTRPRVSMLMQLMATLKPPKRLMALMNTSREMMKHRPKLVRHQAAP</sequence>
<organism evidence="2">
    <name type="scientific">Tanacetum cinerariifolium</name>
    <name type="common">Dalmatian daisy</name>
    <name type="synonym">Chrysanthemum cinerariifolium</name>
    <dbReference type="NCBI Taxonomy" id="118510"/>
    <lineage>
        <taxon>Eukaryota</taxon>
        <taxon>Viridiplantae</taxon>
        <taxon>Streptophyta</taxon>
        <taxon>Embryophyta</taxon>
        <taxon>Tracheophyta</taxon>
        <taxon>Spermatophyta</taxon>
        <taxon>Magnoliopsida</taxon>
        <taxon>eudicotyledons</taxon>
        <taxon>Gunneridae</taxon>
        <taxon>Pentapetalae</taxon>
        <taxon>asterids</taxon>
        <taxon>campanulids</taxon>
        <taxon>Asterales</taxon>
        <taxon>Asteraceae</taxon>
        <taxon>Asteroideae</taxon>
        <taxon>Anthemideae</taxon>
        <taxon>Anthemidinae</taxon>
        <taxon>Tanacetum</taxon>
    </lineage>
</organism>
<comment type="caution">
    <text evidence="2">The sequence shown here is derived from an EMBL/GenBank/DDBJ whole genome shotgun (WGS) entry which is preliminary data.</text>
</comment>
<evidence type="ECO:0000256" key="1">
    <source>
        <dbReference type="SAM" id="MobiDB-lite"/>
    </source>
</evidence>
<feature type="compositionally biased region" description="Polar residues" evidence="1">
    <location>
        <begin position="1"/>
        <end position="10"/>
    </location>
</feature>
<name>A0A699XG78_TANCI</name>
<evidence type="ECO:0000313" key="2">
    <source>
        <dbReference type="EMBL" id="GFD58935.1"/>
    </source>
</evidence>
<feature type="non-terminal residue" evidence="2">
    <location>
        <position position="79"/>
    </location>
</feature>
<dbReference type="EMBL" id="BKCJ011859212">
    <property type="protein sequence ID" value="GFD58935.1"/>
    <property type="molecule type" value="Genomic_DNA"/>
</dbReference>
<protein>
    <submittedName>
        <fullName evidence="2">Uncharacterized protein</fullName>
    </submittedName>
</protein>
<proteinExistence type="predicted"/>
<gene>
    <name evidence="2" type="ORF">Tci_930904</name>
</gene>
<reference evidence="2" key="1">
    <citation type="journal article" date="2019" name="Sci. Rep.">
        <title>Draft genome of Tanacetum cinerariifolium, the natural source of mosquito coil.</title>
        <authorList>
            <person name="Yamashiro T."/>
            <person name="Shiraishi A."/>
            <person name="Satake H."/>
            <person name="Nakayama K."/>
        </authorList>
    </citation>
    <scope>NUCLEOTIDE SEQUENCE</scope>
</reference>
<accession>A0A699XG78</accession>
<feature type="region of interest" description="Disordered" evidence="1">
    <location>
        <begin position="1"/>
        <end position="39"/>
    </location>
</feature>